<organism evidence="6 7">
    <name type="scientific">Roseibium aggregatum</name>
    <dbReference type="NCBI Taxonomy" id="187304"/>
    <lineage>
        <taxon>Bacteria</taxon>
        <taxon>Pseudomonadati</taxon>
        <taxon>Pseudomonadota</taxon>
        <taxon>Alphaproteobacteria</taxon>
        <taxon>Hyphomicrobiales</taxon>
        <taxon>Stappiaceae</taxon>
        <taxon>Roseibium</taxon>
    </lineage>
</organism>
<dbReference type="PANTHER" id="PTHR12829:SF7">
    <property type="entry name" value="N6-ADENOSINE-METHYLTRANSFERASE CATALYTIC SUBUNIT"/>
    <property type="match status" value="1"/>
</dbReference>
<proteinExistence type="inferred from homology"/>
<comment type="similarity">
    <text evidence="4">Belongs to the MT-A70-like family.</text>
</comment>
<dbReference type="OrthoDB" id="9800596at2"/>
<evidence type="ECO:0000256" key="4">
    <source>
        <dbReference type="PROSITE-ProRule" id="PRU00489"/>
    </source>
</evidence>
<name>A0A0M6Y8L0_9HYPH</name>
<sequence>MELFPTPPRNDYQVIYADPAWTHLTWSTKGKARSPEQHYDCMTLDDIKAIPVADWCAKDAALFIWGLDHMLPHTLEVIEAWGFEFKTVAFNWVKLRKRFDWNALISGRAFVDKSFHVGMGYWTRANPELCLFATRGKPKRVSKSVRRLVVDPVREHSRKPDRIRDDIVSLCGDVPRLEMFARSAAPGWDVVGNETEKFSPTPSLQDLPDLRELPHPALLPATGSQPGLGFLQ</sequence>
<dbReference type="GO" id="GO:0032259">
    <property type="term" value="P:methylation"/>
    <property type="evidence" value="ECO:0007669"/>
    <property type="project" value="UniProtKB-KW"/>
</dbReference>
<dbReference type="SUPFAM" id="SSF53335">
    <property type="entry name" value="S-adenosyl-L-methionine-dependent methyltransferases"/>
    <property type="match status" value="1"/>
</dbReference>
<gene>
    <name evidence="6" type="ORF">LAL4801_04204</name>
</gene>
<dbReference type="Pfam" id="PF05063">
    <property type="entry name" value="MT-A70"/>
    <property type="match status" value="1"/>
</dbReference>
<evidence type="ECO:0000256" key="1">
    <source>
        <dbReference type="ARBA" id="ARBA00022603"/>
    </source>
</evidence>
<evidence type="ECO:0000313" key="7">
    <source>
        <dbReference type="Proteomes" id="UP000048926"/>
    </source>
</evidence>
<dbReference type="PANTHER" id="PTHR12829">
    <property type="entry name" value="N6-ADENOSINE-METHYLTRANSFERASE"/>
    <property type="match status" value="1"/>
</dbReference>
<keyword evidence="2 6" id="KW-0808">Transferase</keyword>
<keyword evidence="3" id="KW-0949">S-adenosyl-L-methionine</keyword>
<evidence type="ECO:0000313" key="6">
    <source>
        <dbReference type="EMBL" id="CTQ45749.1"/>
    </source>
</evidence>
<reference evidence="7" key="1">
    <citation type="submission" date="2015-07" db="EMBL/GenBank/DDBJ databases">
        <authorList>
            <person name="Rodrigo-Torres Lidia"/>
            <person name="Arahal R.David."/>
        </authorList>
    </citation>
    <scope>NUCLEOTIDE SEQUENCE [LARGE SCALE GENOMIC DNA]</scope>
    <source>
        <strain evidence="7">CECT 4801</strain>
    </source>
</reference>
<keyword evidence="1 6" id="KW-0489">Methyltransferase</keyword>
<evidence type="ECO:0000256" key="3">
    <source>
        <dbReference type="ARBA" id="ARBA00022691"/>
    </source>
</evidence>
<dbReference type="AlphaFoldDB" id="A0A0M6Y8L0"/>
<evidence type="ECO:0000256" key="5">
    <source>
        <dbReference type="SAM" id="MobiDB-lite"/>
    </source>
</evidence>
<dbReference type="InterPro" id="IPR029063">
    <property type="entry name" value="SAM-dependent_MTases_sf"/>
</dbReference>
<dbReference type="Proteomes" id="UP000048926">
    <property type="component" value="Unassembled WGS sequence"/>
</dbReference>
<dbReference type="PROSITE" id="PS51143">
    <property type="entry name" value="MT_A70"/>
    <property type="match status" value="1"/>
</dbReference>
<feature type="region of interest" description="Disordered" evidence="5">
    <location>
        <begin position="192"/>
        <end position="232"/>
    </location>
</feature>
<protein>
    <submittedName>
        <fullName evidence="6">Transcriptional activator, adenine-specific DNA methyltransferase</fullName>
    </submittedName>
</protein>
<dbReference type="GO" id="GO:0008168">
    <property type="term" value="F:methyltransferase activity"/>
    <property type="evidence" value="ECO:0007669"/>
    <property type="project" value="UniProtKB-KW"/>
</dbReference>
<dbReference type="EMBL" id="CXST01000002">
    <property type="protein sequence ID" value="CTQ45749.1"/>
    <property type="molecule type" value="Genomic_DNA"/>
</dbReference>
<keyword evidence="7" id="KW-1185">Reference proteome</keyword>
<evidence type="ECO:0000256" key="2">
    <source>
        <dbReference type="ARBA" id="ARBA00022679"/>
    </source>
</evidence>
<accession>A0A0M6Y8L0</accession>
<dbReference type="InterPro" id="IPR007757">
    <property type="entry name" value="MT-A70-like"/>
</dbReference>